<keyword evidence="8 10" id="KW-0456">Lyase</keyword>
<dbReference type="HAMAP" id="MF_00406">
    <property type="entry name" value="FabZ"/>
    <property type="match status" value="1"/>
</dbReference>
<dbReference type="AlphaFoldDB" id="A0A9D1MZG1"/>
<dbReference type="NCBIfam" id="TIGR01750">
    <property type="entry name" value="fabZ"/>
    <property type="match status" value="1"/>
</dbReference>
<feature type="active site" evidence="10">
    <location>
        <position position="59"/>
    </location>
</feature>
<dbReference type="FunFam" id="3.10.129.10:FF:000001">
    <property type="entry name" value="3-hydroxyacyl-[acyl-carrier-protein] dehydratase FabZ"/>
    <property type="match status" value="1"/>
</dbReference>
<keyword evidence="4 10" id="KW-0963">Cytoplasm</keyword>
<comment type="function">
    <text evidence="9 10">Involved in unsaturated fatty acids biosynthesis. Catalyzes the dehydration of short chain beta-hydroxyacyl-ACPs and long chain saturated and unsaturated beta-hydroxyacyl-ACPs.</text>
</comment>
<evidence type="ECO:0000256" key="2">
    <source>
        <dbReference type="ARBA" id="ARBA00004496"/>
    </source>
</evidence>
<dbReference type="GO" id="GO:0019171">
    <property type="term" value="F:(3R)-hydroxyacyl-[acyl-carrier-protein] dehydratase activity"/>
    <property type="evidence" value="ECO:0007669"/>
    <property type="project" value="UniProtKB-EC"/>
</dbReference>
<dbReference type="GO" id="GO:0006633">
    <property type="term" value="P:fatty acid biosynthetic process"/>
    <property type="evidence" value="ECO:0007669"/>
    <property type="project" value="UniProtKB-UniRule"/>
</dbReference>
<evidence type="ECO:0000256" key="1">
    <source>
        <dbReference type="ARBA" id="ARBA00001055"/>
    </source>
</evidence>
<keyword evidence="6 10" id="KW-0441">Lipid A biosynthesis</keyword>
<evidence type="ECO:0000256" key="7">
    <source>
        <dbReference type="ARBA" id="ARBA00023098"/>
    </source>
</evidence>
<dbReference type="EC" id="4.2.1.59" evidence="10"/>
<comment type="caution">
    <text evidence="11">The sequence shown here is derived from an EMBL/GenBank/DDBJ whole genome shotgun (WGS) entry which is preliminary data.</text>
</comment>
<keyword evidence="5 10" id="KW-0444">Lipid biosynthesis</keyword>
<evidence type="ECO:0000313" key="11">
    <source>
        <dbReference type="EMBL" id="HIU92000.1"/>
    </source>
</evidence>
<evidence type="ECO:0000256" key="10">
    <source>
        <dbReference type="HAMAP-Rule" id="MF_00406"/>
    </source>
</evidence>
<gene>
    <name evidence="10 11" type="primary">fabZ</name>
    <name evidence="11" type="ORF">IAD26_02575</name>
</gene>
<evidence type="ECO:0000256" key="8">
    <source>
        <dbReference type="ARBA" id="ARBA00023239"/>
    </source>
</evidence>
<evidence type="ECO:0000313" key="12">
    <source>
        <dbReference type="Proteomes" id="UP000886748"/>
    </source>
</evidence>
<proteinExistence type="inferred from homology"/>
<dbReference type="CDD" id="cd01288">
    <property type="entry name" value="FabZ"/>
    <property type="match status" value="1"/>
</dbReference>
<dbReference type="InterPro" id="IPR010084">
    <property type="entry name" value="FabZ"/>
</dbReference>
<organism evidence="11 12">
    <name type="scientific">Candidatus Limenecus avicola</name>
    <dbReference type="NCBI Taxonomy" id="2840847"/>
    <lineage>
        <taxon>Bacteria</taxon>
        <taxon>Bacillati</taxon>
        <taxon>Bacillota</taxon>
        <taxon>Clostridia</taxon>
        <taxon>Eubacteriales</taxon>
        <taxon>Clostridiaceae</taxon>
        <taxon>Clostridiaceae incertae sedis</taxon>
        <taxon>Candidatus Limenecus</taxon>
    </lineage>
</organism>
<dbReference type="InterPro" id="IPR029069">
    <property type="entry name" value="HotDog_dom_sf"/>
</dbReference>
<reference evidence="11" key="2">
    <citation type="journal article" date="2021" name="PeerJ">
        <title>Extensive microbial diversity within the chicken gut microbiome revealed by metagenomics and culture.</title>
        <authorList>
            <person name="Gilroy R."/>
            <person name="Ravi A."/>
            <person name="Getino M."/>
            <person name="Pursley I."/>
            <person name="Horton D.L."/>
            <person name="Alikhan N.F."/>
            <person name="Baker D."/>
            <person name="Gharbi K."/>
            <person name="Hall N."/>
            <person name="Watson M."/>
            <person name="Adriaenssens E.M."/>
            <person name="Foster-Nyarko E."/>
            <person name="Jarju S."/>
            <person name="Secka A."/>
            <person name="Antonio M."/>
            <person name="Oren A."/>
            <person name="Chaudhuri R.R."/>
            <person name="La Ragione R."/>
            <person name="Hildebrand F."/>
            <person name="Pallen M.J."/>
        </authorList>
    </citation>
    <scope>NUCLEOTIDE SEQUENCE</scope>
    <source>
        <strain evidence="11">CHK154-7741</strain>
    </source>
</reference>
<evidence type="ECO:0000256" key="9">
    <source>
        <dbReference type="ARBA" id="ARBA00025049"/>
    </source>
</evidence>
<keyword evidence="7 10" id="KW-0443">Lipid metabolism</keyword>
<dbReference type="NCBIfam" id="NF000582">
    <property type="entry name" value="PRK00006.1"/>
    <property type="match status" value="1"/>
</dbReference>
<reference evidence="11" key="1">
    <citation type="submission" date="2020-10" db="EMBL/GenBank/DDBJ databases">
        <authorList>
            <person name="Gilroy R."/>
        </authorList>
    </citation>
    <scope>NUCLEOTIDE SEQUENCE</scope>
    <source>
        <strain evidence="11">CHK154-7741</strain>
    </source>
</reference>
<accession>A0A9D1MZG1</accession>
<dbReference type="PANTHER" id="PTHR30272:SF1">
    <property type="entry name" value="3-HYDROXYACYL-[ACYL-CARRIER-PROTEIN] DEHYDRATASE"/>
    <property type="match status" value="1"/>
</dbReference>
<evidence type="ECO:0000256" key="3">
    <source>
        <dbReference type="ARBA" id="ARBA00009174"/>
    </source>
</evidence>
<dbReference type="Gene3D" id="3.10.129.10">
    <property type="entry name" value="Hotdog Thioesterase"/>
    <property type="match status" value="1"/>
</dbReference>
<protein>
    <recommendedName>
        <fullName evidence="10">3-hydroxyacyl-[acyl-carrier-protein] dehydratase FabZ</fullName>
        <ecNumber evidence="10">4.2.1.59</ecNumber>
    </recommendedName>
    <alternativeName>
        <fullName evidence="10">(3R)-hydroxymyristoyl-[acyl-carrier-protein] dehydratase</fullName>
        <shortName evidence="10">(3R)-hydroxymyristoyl-ACP dehydrase</shortName>
    </alternativeName>
    <alternativeName>
        <fullName evidence="10">Beta-hydroxyacyl-ACP dehydratase</fullName>
    </alternativeName>
</protein>
<dbReference type="GO" id="GO:0009245">
    <property type="term" value="P:lipid A biosynthetic process"/>
    <property type="evidence" value="ECO:0007669"/>
    <property type="project" value="UniProtKB-UniRule"/>
</dbReference>
<dbReference type="InterPro" id="IPR013114">
    <property type="entry name" value="FabA_FabZ"/>
</dbReference>
<name>A0A9D1MZG1_9CLOT</name>
<evidence type="ECO:0000256" key="5">
    <source>
        <dbReference type="ARBA" id="ARBA00022516"/>
    </source>
</evidence>
<dbReference type="EMBL" id="DVOD01000018">
    <property type="protein sequence ID" value="HIU92000.1"/>
    <property type="molecule type" value="Genomic_DNA"/>
</dbReference>
<comment type="subcellular location">
    <subcellularLocation>
        <location evidence="2 10">Cytoplasm</location>
    </subcellularLocation>
</comment>
<dbReference type="GO" id="GO:0005737">
    <property type="term" value="C:cytoplasm"/>
    <property type="evidence" value="ECO:0007669"/>
    <property type="project" value="UniProtKB-SubCell"/>
</dbReference>
<dbReference type="GO" id="GO:0016020">
    <property type="term" value="C:membrane"/>
    <property type="evidence" value="ECO:0007669"/>
    <property type="project" value="GOC"/>
</dbReference>
<dbReference type="PANTHER" id="PTHR30272">
    <property type="entry name" value="3-HYDROXYACYL-[ACYL-CARRIER-PROTEIN] DEHYDRATASE"/>
    <property type="match status" value="1"/>
</dbReference>
<dbReference type="SUPFAM" id="SSF54637">
    <property type="entry name" value="Thioesterase/thiol ester dehydrase-isomerase"/>
    <property type="match status" value="1"/>
</dbReference>
<sequence>MTEQNTTEQTLQFDVMQIMEMIPHRYPFLLVDRITECVPGKYSKGYKNLTFNEPFFQGHFPNNPIMPGVLQAEALAQLGAGILMTVPEYKGKLVVYAGIDNCRFKRIVRPGDRLDMEVELTKVKGPIIKAQGKAMVDGQLAMSADMIFSVV</sequence>
<comment type="similarity">
    <text evidence="3 10">Belongs to the thioester dehydratase family. FabZ subfamily.</text>
</comment>
<evidence type="ECO:0000256" key="4">
    <source>
        <dbReference type="ARBA" id="ARBA00022490"/>
    </source>
</evidence>
<dbReference type="Pfam" id="PF07977">
    <property type="entry name" value="FabA"/>
    <property type="match status" value="1"/>
</dbReference>
<dbReference type="Proteomes" id="UP000886748">
    <property type="component" value="Unassembled WGS sequence"/>
</dbReference>
<evidence type="ECO:0000256" key="6">
    <source>
        <dbReference type="ARBA" id="ARBA00022556"/>
    </source>
</evidence>
<comment type="catalytic activity">
    <reaction evidence="1 10">
        <text>a (3R)-hydroxyacyl-[ACP] = a (2E)-enoyl-[ACP] + H2O</text>
        <dbReference type="Rhea" id="RHEA:13097"/>
        <dbReference type="Rhea" id="RHEA-COMP:9925"/>
        <dbReference type="Rhea" id="RHEA-COMP:9945"/>
        <dbReference type="ChEBI" id="CHEBI:15377"/>
        <dbReference type="ChEBI" id="CHEBI:78784"/>
        <dbReference type="ChEBI" id="CHEBI:78827"/>
        <dbReference type="EC" id="4.2.1.59"/>
    </reaction>
</comment>